<proteinExistence type="predicted"/>
<dbReference type="InterPro" id="IPR024747">
    <property type="entry name" value="Pyridox_Oxase-rel"/>
</dbReference>
<keyword evidence="2" id="KW-1185">Reference proteome</keyword>
<sequence>MTDEAQRPPMREMRSAECWQRITEAPYGRIATAAAGELDVFPVNHGVDRYSIVFRTAAGTKLLALTVQRKVVFQIDGVDGDEAFSVVVKGDAEQIDRAPELEAAERLGVRSWAPGEKNRWVRITPRDIQGRAFALPRPGPTRPASAS</sequence>
<dbReference type="EMBL" id="JBHMBL010000004">
    <property type="protein sequence ID" value="MFB9643791.1"/>
    <property type="molecule type" value="Genomic_DNA"/>
</dbReference>
<dbReference type="InterPro" id="IPR012349">
    <property type="entry name" value="Split_barrel_FMN-bd"/>
</dbReference>
<organism evidence="1 2">
    <name type="scientific">Agromyces lapidis</name>
    <dbReference type="NCBI Taxonomy" id="279574"/>
    <lineage>
        <taxon>Bacteria</taxon>
        <taxon>Bacillati</taxon>
        <taxon>Actinomycetota</taxon>
        <taxon>Actinomycetes</taxon>
        <taxon>Micrococcales</taxon>
        <taxon>Microbacteriaceae</taxon>
        <taxon>Agromyces</taxon>
    </lineage>
</organism>
<dbReference type="Pfam" id="PF12900">
    <property type="entry name" value="Pyridox_ox_2"/>
    <property type="match status" value="1"/>
</dbReference>
<accession>A0ABV5SVS0</accession>
<dbReference type="Gene3D" id="2.30.110.10">
    <property type="entry name" value="Electron Transport, Fmn-binding Protein, Chain A"/>
    <property type="match status" value="1"/>
</dbReference>
<comment type="caution">
    <text evidence="1">The sequence shown here is derived from an EMBL/GenBank/DDBJ whole genome shotgun (WGS) entry which is preliminary data.</text>
</comment>
<evidence type="ECO:0000313" key="2">
    <source>
        <dbReference type="Proteomes" id="UP001589667"/>
    </source>
</evidence>
<dbReference type="SUPFAM" id="SSF50475">
    <property type="entry name" value="FMN-binding split barrel"/>
    <property type="match status" value="1"/>
</dbReference>
<dbReference type="RefSeq" id="WP_157424585.1">
    <property type="nucleotide sequence ID" value="NZ_BAAANI010000005.1"/>
</dbReference>
<name>A0ABV5SVS0_9MICO</name>
<evidence type="ECO:0000313" key="1">
    <source>
        <dbReference type="EMBL" id="MFB9643791.1"/>
    </source>
</evidence>
<gene>
    <name evidence="1" type="ORF">ACFFQV_15970</name>
</gene>
<protein>
    <submittedName>
        <fullName evidence="1">Pyridoxamine 5'-phosphate oxidase family protein</fullName>
    </submittedName>
</protein>
<reference evidence="1 2" key="1">
    <citation type="submission" date="2024-09" db="EMBL/GenBank/DDBJ databases">
        <authorList>
            <person name="Sun Q."/>
            <person name="Mori K."/>
        </authorList>
    </citation>
    <scope>NUCLEOTIDE SEQUENCE [LARGE SCALE GENOMIC DNA]</scope>
    <source>
        <strain evidence="1 2">JCM 14321</strain>
    </source>
</reference>
<dbReference type="Proteomes" id="UP001589667">
    <property type="component" value="Unassembled WGS sequence"/>
</dbReference>